<comment type="caution">
    <text evidence="2">The sequence shown here is derived from an EMBL/GenBank/DDBJ whole genome shotgun (WGS) entry which is preliminary data.</text>
</comment>
<gene>
    <name evidence="1" type="ORF">NC653_040460</name>
    <name evidence="2" type="ORF">NC653_040470</name>
    <name evidence="3" type="ORF">NC653_041034</name>
    <name evidence="4" type="ORF">NC653_041042</name>
</gene>
<evidence type="ECO:0000313" key="4">
    <source>
        <dbReference type="EMBL" id="KAJ6951770.1"/>
    </source>
</evidence>
<evidence type="ECO:0000313" key="1">
    <source>
        <dbReference type="EMBL" id="KAJ6951099.1"/>
    </source>
</evidence>
<dbReference type="AlphaFoldDB" id="A0AAD6L6A7"/>
<evidence type="ECO:0000313" key="2">
    <source>
        <dbReference type="EMBL" id="KAJ6951109.1"/>
    </source>
</evidence>
<evidence type="ECO:0000313" key="3">
    <source>
        <dbReference type="EMBL" id="KAJ6951762.1"/>
    </source>
</evidence>
<dbReference type="Proteomes" id="UP001164929">
    <property type="component" value="Chromosome 19"/>
</dbReference>
<name>A0AAD6L6A7_9ROSI</name>
<dbReference type="EMBL" id="JAQIZT010000019">
    <property type="protein sequence ID" value="KAJ6951762.1"/>
    <property type="molecule type" value="Genomic_DNA"/>
</dbReference>
<sequence>MFQPLNSSDKSSGAPQPTTIQKSCSVFQYVILGHSGYPPLYLYIEIFDHVISSIADYMSGLTDWIQLVNFSPFDGQIS</sequence>
<dbReference type="EMBL" id="JAQIZT010000019">
    <property type="protein sequence ID" value="KAJ6951770.1"/>
    <property type="molecule type" value="Genomic_DNA"/>
</dbReference>
<reference evidence="2" key="1">
    <citation type="journal article" date="2023" name="Mol. Ecol. Resour.">
        <title>Chromosome-level genome assembly of a triploid poplar Populus alba 'Berolinensis'.</title>
        <authorList>
            <person name="Chen S."/>
            <person name="Yu Y."/>
            <person name="Wang X."/>
            <person name="Wang S."/>
            <person name="Zhang T."/>
            <person name="Zhou Y."/>
            <person name="He R."/>
            <person name="Meng N."/>
            <person name="Wang Y."/>
            <person name="Liu W."/>
            <person name="Liu Z."/>
            <person name="Liu J."/>
            <person name="Guo Q."/>
            <person name="Huang H."/>
            <person name="Sederoff R.R."/>
            <person name="Wang G."/>
            <person name="Qu G."/>
            <person name="Chen S."/>
        </authorList>
    </citation>
    <scope>NUCLEOTIDE SEQUENCE</scope>
    <source>
        <strain evidence="2">SC-2020</strain>
    </source>
</reference>
<dbReference type="EMBL" id="JAQIZT010000019">
    <property type="protein sequence ID" value="KAJ6951109.1"/>
    <property type="molecule type" value="Genomic_DNA"/>
</dbReference>
<dbReference type="EMBL" id="JAQIZT010000019">
    <property type="protein sequence ID" value="KAJ6951099.1"/>
    <property type="molecule type" value="Genomic_DNA"/>
</dbReference>
<keyword evidence="5" id="KW-1185">Reference proteome</keyword>
<protein>
    <submittedName>
        <fullName evidence="2">Uncharacterized protein</fullName>
    </submittedName>
</protein>
<organism evidence="2 5">
    <name type="scientific">Populus alba x Populus x berolinensis</name>
    <dbReference type="NCBI Taxonomy" id="444605"/>
    <lineage>
        <taxon>Eukaryota</taxon>
        <taxon>Viridiplantae</taxon>
        <taxon>Streptophyta</taxon>
        <taxon>Embryophyta</taxon>
        <taxon>Tracheophyta</taxon>
        <taxon>Spermatophyta</taxon>
        <taxon>Magnoliopsida</taxon>
        <taxon>eudicotyledons</taxon>
        <taxon>Gunneridae</taxon>
        <taxon>Pentapetalae</taxon>
        <taxon>rosids</taxon>
        <taxon>fabids</taxon>
        <taxon>Malpighiales</taxon>
        <taxon>Salicaceae</taxon>
        <taxon>Saliceae</taxon>
        <taxon>Populus</taxon>
    </lineage>
</organism>
<proteinExistence type="predicted"/>
<evidence type="ECO:0000313" key="5">
    <source>
        <dbReference type="Proteomes" id="UP001164929"/>
    </source>
</evidence>
<accession>A0AAD6L6A7</accession>